<dbReference type="RefSeq" id="WP_071166445.1">
    <property type="nucleotide sequence ID" value="NZ_CP017781.1"/>
</dbReference>
<protein>
    <submittedName>
        <fullName evidence="1">Uncharacterized protein</fullName>
    </submittedName>
</protein>
<dbReference type="EMBL" id="CP017781">
    <property type="protein sequence ID" value="AOZ69852.1"/>
    <property type="molecule type" value="Genomic_DNA"/>
</dbReference>
<keyword evidence="2" id="KW-1185">Reference proteome</keyword>
<dbReference type="KEGG" id="rhp:LPB142_11410"/>
<proteinExistence type="predicted"/>
<gene>
    <name evidence="1" type="ORF">LPB142_11410</name>
</gene>
<accession>A0A1D9MDC2</accession>
<evidence type="ECO:0000313" key="1">
    <source>
        <dbReference type="EMBL" id="AOZ69852.1"/>
    </source>
</evidence>
<organism evidence="1 2">
    <name type="scientific">Rhodobacter xanthinilyticus</name>
    <dbReference type="NCBI Taxonomy" id="1850250"/>
    <lineage>
        <taxon>Bacteria</taxon>
        <taxon>Pseudomonadati</taxon>
        <taxon>Pseudomonadota</taxon>
        <taxon>Alphaproteobacteria</taxon>
        <taxon>Rhodobacterales</taxon>
        <taxon>Rhodobacter group</taxon>
        <taxon>Rhodobacter</taxon>
    </lineage>
</organism>
<evidence type="ECO:0000313" key="2">
    <source>
        <dbReference type="Proteomes" id="UP000176562"/>
    </source>
</evidence>
<dbReference type="STRING" id="1850250.LPB142_11410"/>
<dbReference type="Proteomes" id="UP000176562">
    <property type="component" value="Chromosome"/>
</dbReference>
<dbReference type="AlphaFoldDB" id="A0A1D9MDC2"/>
<name>A0A1D9MDC2_9RHOB</name>
<reference evidence="1 2" key="1">
    <citation type="submission" date="2016-10" db="EMBL/GenBank/DDBJ databases">
        <title>Rhodobacter sp. LPB0142, isolated from sea water.</title>
        <authorList>
            <person name="Kim E."/>
            <person name="Yi H."/>
        </authorList>
    </citation>
    <scope>NUCLEOTIDE SEQUENCE [LARGE SCALE GENOMIC DNA]</scope>
    <source>
        <strain evidence="1 2">LPB0142</strain>
    </source>
</reference>
<sequence length="384" mass="40516">MMQASEIRDEKTLQAWLAARPETTQQRDAVIIAHRAAMRVLPLFVQELNEGWAQKHGLTALPVLRPNLTSGATVGNPAPEVKKAAVFAATAAAAATTRSATTRSAAATRSATTADSAAFAAAFAATAADSAFAATTADSAFAAAAWTQIQSDAAKLETSANPEQSALWPDAPEALQQAWATARAWLTVHPGHDFWIRWYEAALAGRPLTGDWETHDELLTDIALIPDEDWEKGAEHIAALIAEIEARHRLLAETRRLKTELAPMVTAAAAAPIGHNHPPEPLDDAPLPQQLTIIWAMLDNAELELSKPKPDKSVLRKIGTSLKNAAIAIARYCGLKADKALDKAVETLGATVGKGTAAAIVAKLAGLDDAVLALANAIKTFAGP</sequence>